<organism evidence="3 4">
    <name type="scientific">Parelaphostrongylus tenuis</name>
    <name type="common">Meningeal worm</name>
    <dbReference type="NCBI Taxonomy" id="148309"/>
    <lineage>
        <taxon>Eukaryota</taxon>
        <taxon>Metazoa</taxon>
        <taxon>Ecdysozoa</taxon>
        <taxon>Nematoda</taxon>
        <taxon>Chromadorea</taxon>
        <taxon>Rhabditida</taxon>
        <taxon>Rhabditina</taxon>
        <taxon>Rhabditomorpha</taxon>
        <taxon>Strongyloidea</taxon>
        <taxon>Metastrongylidae</taxon>
        <taxon>Parelaphostrongylus</taxon>
    </lineage>
</organism>
<accession>A0AAD5QLF6</accession>
<dbReference type="GO" id="GO:0005737">
    <property type="term" value="C:cytoplasm"/>
    <property type="evidence" value="ECO:0007669"/>
    <property type="project" value="TreeGrafter"/>
</dbReference>
<evidence type="ECO:0000256" key="2">
    <source>
        <dbReference type="SAM" id="MobiDB-lite"/>
    </source>
</evidence>
<evidence type="ECO:0000313" key="3">
    <source>
        <dbReference type="EMBL" id="KAJ1353769.1"/>
    </source>
</evidence>
<dbReference type="PANTHER" id="PTHR45615">
    <property type="entry name" value="MYOSIN HEAVY CHAIN, NON-MUSCLE"/>
    <property type="match status" value="1"/>
</dbReference>
<gene>
    <name evidence="3" type="ORF">KIN20_010493</name>
</gene>
<comment type="caution">
    <text evidence="3">The sequence shown here is derived from an EMBL/GenBank/DDBJ whole genome shotgun (WGS) entry which is preliminary data.</text>
</comment>
<dbReference type="GO" id="GO:0016460">
    <property type="term" value="C:myosin II complex"/>
    <property type="evidence" value="ECO:0007669"/>
    <property type="project" value="TreeGrafter"/>
</dbReference>
<dbReference type="GO" id="GO:0031032">
    <property type="term" value="P:actomyosin structure organization"/>
    <property type="evidence" value="ECO:0007669"/>
    <property type="project" value="TreeGrafter"/>
</dbReference>
<feature type="compositionally biased region" description="Acidic residues" evidence="2">
    <location>
        <begin position="403"/>
        <end position="412"/>
    </location>
</feature>
<dbReference type="PANTHER" id="PTHR45615:SF36">
    <property type="entry name" value="MYOSIN HEAVY CHAIN-LIKE, ISOFORM B-RELATED"/>
    <property type="match status" value="1"/>
</dbReference>
<reference evidence="3" key="1">
    <citation type="submission" date="2021-06" db="EMBL/GenBank/DDBJ databases">
        <title>Parelaphostrongylus tenuis whole genome reference sequence.</title>
        <authorList>
            <person name="Garwood T.J."/>
            <person name="Larsen P.A."/>
            <person name="Fountain-Jones N.M."/>
            <person name="Garbe J.R."/>
            <person name="Macchietto M.G."/>
            <person name="Kania S.A."/>
            <person name="Gerhold R.W."/>
            <person name="Richards J.E."/>
            <person name="Wolf T.M."/>
        </authorList>
    </citation>
    <scope>NUCLEOTIDE SEQUENCE</scope>
    <source>
        <strain evidence="3">MNPRO001-30</strain>
        <tissue evidence="3">Meninges</tissue>
    </source>
</reference>
<proteinExistence type="predicted"/>
<keyword evidence="1" id="KW-0175">Coiled coil</keyword>
<dbReference type="Proteomes" id="UP001196413">
    <property type="component" value="Unassembled WGS sequence"/>
</dbReference>
<evidence type="ECO:0008006" key="5">
    <source>
        <dbReference type="Google" id="ProtNLM"/>
    </source>
</evidence>
<dbReference type="GO" id="GO:0051015">
    <property type="term" value="F:actin filament binding"/>
    <property type="evidence" value="ECO:0007669"/>
    <property type="project" value="TreeGrafter"/>
</dbReference>
<dbReference type="AlphaFoldDB" id="A0AAD5QLF6"/>
<dbReference type="EMBL" id="JAHQIW010001835">
    <property type="protein sequence ID" value="KAJ1353769.1"/>
    <property type="molecule type" value="Genomic_DNA"/>
</dbReference>
<keyword evidence="4" id="KW-1185">Reference proteome</keyword>
<feature type="coiled-coil region" evidence="1">
    <location>
        <begin position="148"/>
        <end position="398"/>
    </location>
</feature>
<sequence>MAALRKLKKDLENKVKEQEEELDDLTETNQRLQQQVIRLEMGAERLKSDLTHESTSKETELDEIRGQYQRRLRVLEDQLADLQSTNSALVKENRVLEARARQFETNTQNFEFSGGQHRRELRKALALLADTQTVLAHERECAPSQSLLRQLRDQLEDAEAAKMSALKSRHGLESELNEVRMQLEQALAGKSAAEDRALFLLREKNSSEALIEEKDEQYQQLMRKYKAAVQKTHLDHIAMTDHMEQISELEKAKQRLTEQLNEEVSNAAFLAQHTVEKHKLVLCENKARNLEAKLDLEVAQKQRLESIVIKLQDEVDSLQEQIREANCGREKESEVLKKARKENMQLQETIGELEKRHLDSLHKKKASQVEIDRLEEANKVLTSELKLAQRRIESLQSALNDSLEGEDSEEENEGGHLKSVGMNIL</sequence>
<evidence type="ECO:0000313" key="4">
    <source>
        <dbReference type="Proteomes" id="UP001196413"/>
    </source>
</evidence>
<feature type="region of interest" description="Disordered" evidence="2">
    <location>
        <begin position="399"/>
        <end position="425"/>
    </location>
</feature>
<feature type="coiled-coil region" evidence="1">
    <location>
        <begin position="1"/>
        <end position="106"/>
    </location>
</feature>
<name>A0AAD5QLF6_PARTN</name>
<evidence type="ECO:0000256" key="1">
    <source>
        <dbReference type="SAM" id="Coils"/>
    </source>
</evidence>
<dbReference type="GO" id="GO:0032982">
    <property type="term" value="C:myosin filament"/>
    <property type="evidence" value="ECO:0007669"/>
    <property type="project" value="TreeGrafter"/>
</dbReference>
<protein>
    <recommendedName>
        <fullName evidence="5">Myosin tail domain-containing protein</fullName>
    </recommendedName>
</protein>